<dbReference type="EMBL" id="CP060715">
    <property type="protein sequence ID" value="QNN61515.1"/>
    <property type="molecule type" value="Genomic_DNA"/>
</dbReference>
<dbReference type="PIRSF" id="PIRSF019574">
    <property type="entry name" value="Periplasmic_polyamine_BP"/>
    <property type="match status" value="1"/>
</dbReference>
<evidence type="ECO:0000256" key="5">
    <source>
        <dbReference type="PIRSR" id="PIRSR019574-1"/>
    </source>
</evidence>
<protein>
    <submittedName>
        <fullName evidence="6">ABC transporter substrate-binding protein</fullName>
    </submittedName>
</protein>
<evidence type="ECO:0000256" key="4">
    <source>
        <dbReference type="ARBA" id="ARBA00022764"/>
    </source>
</evidence>
<dbReference type="InterPro" id="IPR001188">
    <property type="entry name" value="Sperm_putr-bd"/>
</dbReference>
<dbReference type="GO" id="GO:0042597">
    <property type="term" value="C:periplasmic space"/>
    <property type="evidence" value="ECO:0007669"/>
    <property type="project" value="UniProtKB-SubCell"/>
</dbReference>
<feature type="binding site" evidence="5">
    <location>
        <position position="81"/>
    </location>
    <ligand>
        <name>spermidine</name>
        <dbReference type="ChEBI" id="CHEBI:57834"/>
    </ligand>
</feature>
<dbReference type="KEGG" id="eio:H9L01_03905"/>
<evidence type="ECO:0000313" key="6">
    <source>
        <dbReference type="EMBL" id="QNN61515.1"/>
    </source>
</evidence>
<keyword evidence="7" id="KW-1185">Reference proteome</keyword>
<dbReference type="GO" id="GO:0019808">
    <property type="term" value="F:polyamine binding"/>
    <property type="evidence" value="ECO:0007669"/>
    <property type="project" value="InterPro"/>
</dbReference>
<reference evidence="6 7" key="1">
    <citation type="submission" date="2020-08" db="EMBL/GenBank/DDBJ databases">
        <title>Genome sequence of Erysipelothrix inopinata DSM 15511T.</title>
        <authorList>
            <person name="Hyun D.-W."/>
            <person name="Bae J.-W."/>
        </authorList>
    </citation>
    <scope>NUCLEOTIDE SEQUENCE [LARGE SCALE GENOMIC DNA]</scope>
    <source>
        <strain evidence="6 7">DSM 15511</strain>
    </source>
</reference>
<comment type="subcellular location">
    <subcellularLocation>
        <location evidence="1">Periplasm</location>
    </subcellularLocation>
</comment>
<dbReference type="Gene3D" id="3.40.190.10">
    <property type="entry name" value="Periplasmic binding protein-like II"/>
    <property type="match status" value="2"/>
</dbReference>
<keyword evidence="3" id="KW-0732">Signal</keyword>
<dbReference type="PROSITE" id="PS51257">
    <property type="entry name" value="PROKAR_LIPOPROTEIN"/>
    <property type="match status" value="1"/>
</dbReference>
<organism evidence="6 7">
    <name type="scientific">Erysipelothrix inopinata</name>
    <dbReference type="NCBI Taxonomy" id="225084"/>
    <lineage>
        <taxon>Bacteria</taxon>
        <taxon>Bacillati</taxon>
        <taxon>Bacillota</taxon>
        <taxon>Erysipelotrichia</taxon>
        <taxon>Erysipelotrichales</taxon>
        <taxon>Erysipelotrichaceae</taxon>
        <taxon>Erysipelothrix</taxon>
    </lineage>
</organism>
<evidence type="ECO:0000256" key="2">
    <source>
        <dbReference type="ARBA" id="ARBA00022448"/>
    </source>
</evidence>
<proteinExistence type="predicted"/>
<dbReference type="Proteomes" id="UP000515928">
    <property type="component" value="Chromosome"/>
</dbReference>
<keyword evidence="2" id="KW-0813">Transport</keyword>
<sequence>MKKFMLASLALLLVLTGCGKSGGKEELRVFNWGEYIDKSLIKEFEKENNVKVIYEMFESNEAMYNKLQDGSKYDIIVPSDYMTQRMREEGLLQEVDYSKIPNYSHVIPSLKNRNMDPENKYTVPYFWGNVGILYNKNNVDVKDLEEQGWSIFQNEKYKGHMYFYNSERDAFMIALKALGYSTNTKDQAQIEEASAWLQDMKRNIKPDYVTDEVIDGMESGTRDLAVMYSGDANYVLTKNEDMAYFVPKEGTNTWVDAMVIPANAPNVEMAHKWMNFMISHDASKAITEEIGYTSPIQEVIDEVTAPGGSFEGIESYVTRTGYEKDEEFFYDAKMKEILSNEWSRILAIK</sequence>
<dbReference type="PRINTS" id="PR00909">
    <property type="entry name" value="SPERMDNBNDNG"/>
</dbReference>
<dbReference type="GO" id="GO:0015846">
    <property type="term" value="P:polyamine transport"/>
    <property type="evidence" value="ECO:0007669"/>
    <property type="project" value="InterPro"/>
</dbReference>
<name>A0A7G9S0Z0_9FIRM</name>
<evidence type="ECO:0000256" key="1">
    <source>
        <dbReference type="ARBA" id="ARBA00004418"/>
    </source>
</evidence>
<dbReference type="CDD" id="cd13663">
    <property type="entry name" value="PBP2_PotD_PotF_like_2"/>
    <property type="match status" value="1"/>
</dbReference>
<dbReference type="InterPro" id="IPR006059">
    <property type="entry name" value="SBP"/>
</dbReference>
<dbReference type="Pfam" id="PF13416">
    <property type="entry name" value="SBP_bac_8"/>
    <property type="match status" value="1"/>
</dbReference>
<accession>A0A7G9S0Z0</accession>
<gene>
    <name evidence="6" type="ORF">H9L01_03905</name>
</gene>
<dbReference type="PANTHER" id="PTHR30222:SF17">
    <property type="entry name" value="SPERMIDINE_PUTRESCINE-BINDING PERIPLASMIC PROTEIN"/>
    <property type="match status" value="1"/>
</dbReference>
<feature type="binding site" evidence="5">
    <location>
        <position position="34"/>
    </location>
    <ligand>
        <name>spermidine</name>
        <dbReference type="ChEBI" id="CHEBI:57834"/>
    </ligand>
</feature>
<evidence type="ECO:0000313" key="7">
    <source>
        <dbReference type="Proteomes" id="UP000515928"/>
    </source>
</evidence>
<dbReference type="SUPFAM" id="SSF53850">
    <property type="entry name" value="Periplasmic binding protein-like II"/>
    <property type="match status" value="1"/>
</dbReference>
<dbReference type="RefSeq" id="WP_187534715.1">
    <property type="nucleotide sequence ID" value="NZ_CBCSHU010000013.1"/>
</dbReference>
<keyword evidence="4" id="KW-0574">Periplasm</keyword>
<evidence type="ECO:0000256" key="3">
    <source>
        <dbReference type="ARBA" id="ARBA00022729"/>
    </source>
</evidence>
<dbReference type="PANTHER" id="PTHR30222">
    <property type="entry name" value="SPERMIDINE/PUTRESCINE-BINDING PERIPLASMIC PROTEIN"/>
    <property type="match status" value="1"/>
</dbReference>
<dbReference type="AlphaFoldDB" id="A0A7G9S0Z0"/>